<dbReference type="EMBL" id="FMHV01000002">
    <property type="protein sequence ID" value="SCL37911.1"/>
    <property type="molecule type" value="Genomic_DNA"/>
</dbReference>
<feature type="compositionally biased region" description="Basic residues" evidence="1">
    <location>
        <begin position="61"/>
        <end position="73"/>
    </location>
</feature>
<protein>
    <submittedName>
        <fullName evidence="2">Uncharacterized protein</fullName>
    </submittedName>
</protein>
<accession>A0A1C6T7Z1</accession>
<feature type="compositionally biased region" description="Basic and acidic residues" evidence="1">
    <location>
        <begin position="1"/>
        <end position="23"/>
    </location>
</feature>
<dbReference type="Proteomes" id="UP000199413">
    <property type="component" value="Unassembled WGS sequence"/>
</dbReference>
<feature type="region of interest" description="Disordered" evidence="1">
    <location>
        <begin position="1"/>
        <end position="25"/>
    </location>
</feature>
<evidence type="ECO:0000256" key="1">
    <source>
        <dbReference type="SAM" id="MobiDB-lite"/>
    </source>
</evidence>
<gene>
    <name evidence="2" type="ORF">GA0070624_6032</name>
</gene>
<proteinExistence type="predicted"/>
<evidence type="ECO:0000313" key="2">
    <source>
        <dbReference type="EMBL" id="SCL37911.1"/>
    </source>
</evidence>
<sequence length="80" mass="9220">MPRGHLRAESQCRQRKTPHDRGTEMFGNDADLLLTIHRTHAAELQADAAADRLARALPRRHPRGWLGRRHHAARTTDTRR</sequence>
<organism evidence="2 3">
    <name type="scientific">Micromonospora rhizosphaerae</name>
    <dbReference type="NCBI Taxonomy" id="568872"/>
    <lineage>
        <taxon>Bacteria</taxon>
        <taxon>Bacillati</taxon>
        <taxon>Actinomycetota</taxon>
        <taxon>Actinomycetes</taxon>
        <taxon>Micromonosporales</taxon>
        <taxon>Micromonosporaceae</taxon>
        <taxon>Micromonospora</taxon>
    </lineage>
</organism>
<name>A0A1C6T7Z1_9ACTN</name>
<feature type="region of interest" description="Disordered" evidence="1">
    <location>
        <begin position="61"/>
        <end position="80"/>
    </location>
</feature>
<evidence type="ECO:0000313" key="3">
    <source>
        <dbReference type="Proteomes" id="UP000199413"/>
    </source>
</evidence>
<keyword evidence="3" id="KW-1185">Reference proteome</keyword>
<reference evidence="3" key="1">
    <citation type="submission" date="2016-06" db="EMBL/GenBank/DDBJ databases">
        <authorList>
            <person name="Varghese N."/>
            <person name="Submissions Spin"/>
        </authorList>
    </citation>
    <scope>NUCLEOTIDE SEQUENCE [LARGE SCALE GENOMIC DNA]</scope>
    <source>
        <strain evidence="3">DSM 45431</strain>
    </source>
</reference>
<dbReference type="STRING" id="568872.GA0070624_6032"/>
<dbReference type="AlphaFoldDB" id="A0A1C6T7Z1"/>